<sequence>MNVYEGSVRSSKTVTSLIDWIRYCRNGPPRALLMTGRTERTVINNLVLPILDMLGPHRVKINLGNGTVNICGRNVILIGANNESARTKIQVPRPDFAGSPHHIRTATEAVDQHPHIGNTGCSAARWIPPGRKSDQRQKGTFT</sequence>
<evidence type="ECO:0000313" key="3">
    <source>
        <dbReference type="Proteomes" id="UP000221961"/>
    </source>
</evidence>
<evidence type="ECO:0008006" key="4">
    <source>
        <dbReference type="Google" id="ProtNLM"/>
    </source>
</evidence>
<evidence type="ECO:0000256" key="1">
    <source>
        <dbReference type="SAM" id="MobiDB-lite"/>
    </source>
</evidence>
<gene>
    <name evidence="2" type="ORF">CRH09_25550</name>
</gene>
<feature type="compositionally biased region" description="Basic and acidic residues" evidence="1">
    <location>
        <begin position="131"/>
        <end position="142"/>
    </location>
</feature>
<accession>A0A291RPG5</accession>
<evidence type="ECO:0000313" key="2">
    <source>
        <dbReference type="EMBL" id="ATL69042.1"/>
    </source>
</evidence>
<protein>
    <recommendedName>
        <fullName evidence="4">Phage terminase large subunit N-terminal domain-containing protein</fullName>
    </recommendedName>
</protein>
<proteinExistence type="predicted"/>
<dbReference type="Proteomes" id="UP000221961">
    <property type="component" value="Chromosome"/>
</dbReference>
<dbReference type="AlphaFoldDB" id="A0A291RPG5"/>
<feature type="region of interest" description="Disordered" evidence="1">
    <location>
        <begin position="119"/>
        <end position="142"/>
    </location>
</feature>
<reference evidence="2 3" key="1">
    <citation type="submission" date="2017-10" db="EMBL/GenBank/DDBJ databases">
        <title>Comparative genomics between pathogenic Norcardia.</title>
        <authorList>
            <person name="Zeng L."/>
        </authorList>
    </citation>
    <scope>NUCLEOTIDE SEQUENCE [LARGE SCALE GENOMIC DNA]</scope>
    <source>
        <strain evidence="2 3">NC_YFY_NT001</strain>
    </source>
</reference>
<name>A0A291RPG5_9NOCA</name>
<organism evidence="2 3">
    <name type="scientific">Nocardia terpenica</name>
    <dbReference type="NCBI Taxonomy" id="455432"/>
    <lineage>
        <taxon>Bacteria</taxon>
        <taxon>Bacillati</taxon>
        <taxon>Actinomycetota</taxon>
        <taxon>Actinomycetes</taxon>
        <taxon>Mycobacteriales</taxon>
        <taxon>Nocardiaceae</taxon>
        <taxon>Nocardia</taxon>
    </lineage>
</organism>
<dbReference type="KEGG" id="ntp:CRH09_25550"/>
<dbReference type="EMBL" id="CP023778">
    <property type="protein sequence ID" value="ATL69042.1"/>
    <property type="molecule type" value="Genomic_DNA"/>
</dbReference>